<dbReference type="PANTHER" id="PTHR43718">
    <property type="entry name" value="LON PROTEASE"/>
    <property type="match status" value="1"/>
</dbReference>
<dbReference type="Pfam" id="PF00004">
    <property type="entry name" value="AAA"/>
    <property type="match status" value="1"/>
</dbReference>
<dbReference type="InterPro" id="IPR027065">
    <property type="entry name" value="Lon_Prtase"/>
</dbReference>
<evidence type="ECO:0000259" key="1">
    <source>
        <dbReference type="Pfam" id="PF00004"/>
    </source>
</evidence>
<dbReference type="GO" id="GO:0006515">
    <property type="term" value="P:protein quality control for misfolded or incompletely synthesized proteins"/>
    <property type="evidence" value="ECO:0007669"/>
    <property type="project" value="TreeGrafter"/>
</dbReference>
<protein>
    <recommendedName>
        <fullName evidence="1">ATPase AAA-type core domain-containing protein</fullName>
    </recommendedName>
</protein>
<dbReference type="EMBL" id="OD572079">
    <property type="protein sequence ID" value="CAD7449601.1"/>
    <property type="molecule type" value="Genomic_DNA"/>
</dbReference>
<proteinExistence type="predicted"/>
<dbReference type="GO" id="GO:0004176">
    <property type="term" value="F:ATP-dependent peptidase activity"/>
    <property type="evidence" value="ECO:0007669"/>
    <property type="project" value="InterPro"/>
</dbReference>
<dbReference type="InterPro" id="IPR003959">
    <property type="entry name" value="ATPase_AAA_core"/>
</dbReference>
<sequence>MKGIKDMGVSHVAFLKRANIVDLDADHYAMNKVKRRLLEYLAVRQLKNSLRGPILCFVGPPGVGKTSIGRSIAHTLGREFCRRITSMAGASQTRSKLMMIRNWGQFKEQCRRTFAGIVSLPERFDRVKSRIQKKNESVNLYFHEKVHLCKDINWDIVATDKQIAVGLWSRELSTMVMTEMSCCLI</sequence>
<dbReference type="GO" id="GO:0005524">
    <property type="term" value="F:ATP binding"/>
    <property type="evidence" value="ECO:0007669"/>
    <property type="project" value="InterPro"/>
</dbReference>
<organism evidence="2">
    <name type="scientific">Timema bartmani</name>
    <dbReference type="NCBI Taxonomy" id="61472"/>
    <lineage>
        <taxon>Eukaryota</taxon>
        <taxon>Metazoa</taxon>
        <taxon>Ecdysozoa</taxon>
        <taxon>Arthropoda</taxon>
        <taxon>Hexapoda</taxon>
        <taxon>Insecta</taxon>
        <taxon>Pterygota</taxon>
        <taxon>Neoptera</taxon>
        <taxon>Polyneoptera</taxon>
        <taxon>Phasmatodea</taxon>
        <taxon>Timematodea</taxon>
        <taxon>Timematoidea</taxon>
        <taxon>Timematidae</taxon>
        <taxon>Timema</taxon>
    </lineage>
</organism>
<accession>A0A7R9F9Z9</accession>
<evidence type="ECO:0000313" key="2">
    <source>
        <dbReference type="EMBL" id="CAD7449601.1"/>
    </source>
</evidence>
<dbReference type="Gene3D" id="3.40.50.300">
    <property type="entry name" value="P-loop containing nucleotide triphosphate hydrolases"/>
    <property type="match status" value="1"/>
</dbReference>
<dbReference type="InterPro" id="IPR027417">
    <property type="entry name" value="P-loop_NTPase"/>
</dbReference>
<name>A0A7R9F9Z9_9NEOP</name>
<gene>
    <name evidence="2" type="ORF">TBIB3V08_LOCUS11874</name>
</gene>
<dbReference type="SUPFAM" id="SSF52540">
    <property type="entry name" value="P-loop containing nucleoside triphosphate hydrolases"/>
    <property type="match status" value="1"/>
</dbReference>
<dbReference type="AlphaFoldDB" id="A0A7R9F9Z9"/>
<dbReference type="GO" id="GO:0016887">
    <property type="term" value="F:ATP hydrolysis activity"/>
    <property type="evidence" value="ECO:0007669"/>
    <property type="project" value="InterPro"/>
</dbReference>
<reference evidence="2" key="1">
    <citation type="submission" date="2020-11" db="EMBL/GenBank/DDBJ databases">
        <authorList>
            <person name="Tran Van P."/>
        </authorList>
    </citation>
    <scope>NUCLEOTIDE SEQUENCE</scope>
</reference>
<dbReference type="GO" id="GO:0004252">
    <property type="term" value="F:serine-type endopeptidase activity"/>
    <property type="evidence" value="ECO:0007669"/>
    <property type="project" value="InterPro"/>
</dbReference>
<dbReference type="PANTHER" id="PTHR43718:SF2">
    <property type="entry name" value="LON PROTEASE HOMOLOG, MITOCHONDRIAL"/>
    <property type="match status" value="1"/>
</dbReference>
<feature type="domain" description="ATPase AAA-type core" evidence="1">
    <location>
        <begin position="55"/>
        <end position="87"/>
    </location>
</feature>